<keyword evidence="3" id="KW-1185">Reference proteome</keyword>
<evidence type="ECO:0000256" key="1">
    <source>
        <dbReference type="SAM" id="MobiDB-lite"/>
    </source>
</evidence>
<organism evidence="2 3">
    <name type="scientific">Metallosphaera cuprina (strain Ar-4)</name>
    <dbReference type="NCBI Taxonomy" id="1006006"/>
    <lineage>
        <taxon>Archaea</taxon>
        <taxon>Thermoproteota</taxon>
        <taxon>Thermoprotei</taxon>
        <taxon>Sulfolobales</taxon>
        <taxon>Sulfolobaceae</taxon>
        <taxon>Metallosphaera</taxon>
    </lineage>
</organism>
<dbReference type="PATRIC" id="fig|1006006.8.peg.1075"/>
<dbReference type="EMBL" id="CP002656">
    <property type="protein sequence ID" value="AEB95186.1"/>
    <property type="molecule type" value="Genomic_DNA"/>
</dbReference>
<reference evidence="2 3" key="1">
    <citation type="journal article" date="2011" name="J. Bacteriol.">
        <title>Complete genome sequence of Metallosphaera cuprina, a metal sulfide-oxidizing archaeon from a hot spring.</title>
        <authorList>
            <person name="Liu L.J."/>
            <person name="You X.Y."/>
            <person name="Zheng H."/>
            <person name="Wang S."/>
            <person name="Jiang C.Y."/>
            <person name="Liu S.J."/>
        </authorList>
    </citation>
    <scope>NUCLEOTIDE SEQUENCE [LARGE SCALE GENOMIC DNA]</scope>
    <source>
        <strain evidence="2 3">Ar-4</strain>
    </source>
</reference>
<dbReference type="AlphaFoldDB" id="F4G2Y8"/>
<dbReference type="KEGG" id="mcn:Mcup_1081"/>
<gene>
    <name evidence="2" type="ordered locus">Mcup_1081</name>
</gene>
<evidence type="ECO:0000313" key="3">
    <source>
        <dbReference type="Proteomes" id="UP000007812"/>
    </source>
</evidence>
<sequence length="71" mass="7986">MSGKLDTFSFNSMKDSTGTIIYDDDDETNNFQLHEGFYVGGEDVPQSMSDATFNSMKDSTRGERNREGRTC</sequence>
<feature type="region of interest" description="Disordered" evidence="1">
    <location>
        <begin position="42"/>
        <end position="71"/>
    </location>
</feature>
<dbReference type="HOGENOM" id="CLU_2730353_0_0_2"/>
<proteinExistence type="predicted"/>
<feature type="compositionally biased region" description="Polar residues" evidence="1">
    <location>
        <begin position="46"/>
        <end position="57"/>
    </location>
</feature>
<accession>F4G2Y8</accession>
<evidence type="ECO:0000313" key="2">
    <source>
        <dbReference type="EMBL" id="AEB95186.1"/>
    </source>
</evidence>
<name>F4G2Y8_METCR</name>
<dbReference type="Proteomes" id="UP000007812">
    <property type="component" value="Chromosome"/>
</dbReference>
<protein>
    <submittedName>
        <fullName evidence="2">Uncharacterized protein</fullName>
    </submittedName>
</protein>
<feature type="compositionally biased region" description="Basic and acidic residues" evidence="1">
    <location>
        <begin position="58"/>
        <end position="71"/>
    </location>
</feature>